<dbReference type="Pfam" id="PF00566">
    <property type="entry name" value="RabGAP-TBC"/>
    <property type="match status" value="1"/>
</dbReference>
<proteinExistence type="predicted"/>
<comment type="caution">
    <text evidence="4">The sequence shown here is derived from an EMBL/GenBank/DDBJ whole genome shotgun (WGS) entry which is preliminary data.</text>
</comment>
<gene>
    <name evidence="4" type="ORF">Tco025E_01274</name>
</gene>
<dbReference type="PANTHER" id="PTHR22957:SF502">
    <property type="entry name" value="SMALL G PROTEIN SIGNALING MODULATOR 2-RELATED"/>
    <property type="match status" value="1"/>
</dbReference>
<feature type="region of interest" description="Disordered" evidence="2">
    <location>
        <begin position="220"/>
        <end position="255"/>
    </location>
</feature>
<reference evidence="4 5" key="1">
    <citation type="journal article" date="2018" name="BMC Genomics">
        <title>Genomic comparison of Trypanosoma conorhini and Trypanosoma rangeli to Trypanosoma cruzi strains of high and low virulence.</title>
        <authorList>
            <person name="Bradwell K.R."/>
            <person name="Koparde V.N."/>
            <person name="Matveyev A.V."/>
            <person name="Serrano M.G."/>
            <person name="Alves J.M."/>
            <person name="Parikh H."/>
            <person name="Huang B."/>
            <person name="Lee V."/>
            <person name="Espinosa-Alvarez O."/>
            <person name="Ortiz P.A."/>
            <person name="Costa-Martins A.G."/>
            <person name="Teixeira M.M."/>
            <person name="Buck G.A."/>
        </authorList>
    </citation>
    <scope>NUCLEOTIDE SEQUENCE [LARGE SCALE GENOMIC DNA]</scope>
    <source>
        <strain evidence="4 5">025E</strain>
    </source>
</reference>
<dbReference type="GO" id="GO:0005096">
    <property type="term" value="F:GTPase activator activity"/>
    <property type="evidence" value="ECO:0007669"/>
    <property type="project" value="UniProtKB-KW"/>
</dbReference>
<name>A0A422Q8Y6_9TRYP</name>
<dbReference type="PANTHER" id="PTHR22957">
    <property type="entry name" value="TBC1 DOMAIN FAMILY MEMBER GTPASE-ACTIVATING PROTEIN"/>
    <property type="match status" value="1"/>
</dbReference>
<evidence type="ECO:0000256" key="1">
    <source>
        <dbReference type="ARBA" id="ARBA00022468"/>
    </source>
</evidence>
<dbReference type="GeneID" id="40314885"/>
<dbReference type="InterPro" id="IPR035969">
    <property type="entry name" value="Rab-GAP_TBC_sf"/>
</dbReference>
<protein>
    <submittedName>
        <fullName evidence="4">GTPase activating protein</fullName>
    </submittedName>
</protein>
<accession>A0A422Q8Y6</accession>
<dbReference type="SUPFAM" id="SSF47923">
    <property type="entry name" value="Ypt/Rab-GAP domain of gyp1p"/>
    <property type="match status" value="2"/>
</dbReference>
<dbReference type="Proteomes" id="UP000284403">
    <property type="component" value="Unassembled WGS sequence"/>
</dbReference>
<dbReference type="InterPro" id="IPR021935">
    <property type="entry name" value="SGSM1/2_RBD"/>
</dbReference>
<feature type="domain" description="Rab-GAP TBC" evidence="3">
    <location>
        <begin position="380"/>
        <end position="594"/>
    </location>
</feature>
<dbReference type="InterPro" id="IPR000195">
    <property type="entry name" value="Rab-GAP-TBC_dom"/>
</dbReference>
<dbReference type="SMART" id="SM00164">
    <property type="entry name" value="TBC"/>
    <property type="match status" value="1"/>
</dbReference>
<dbReference type="Gene3D" id="1.10.8.270">
    <property type="entry name" value="putative rabgap domain of human tbc1 domain family member 14 like domains"/>
    <property type="match status" value="1"/>
</dbReference>
<dbReference type="Gene3D" id="1.10.472.80">
    <property type="entry name" value="Ypt/Rab-GAP domain of gyp1p, domain 3"/>
    <property type="match status" value="1"/>
</dbReference>
<dbReference type="GO" id="GO:0005737">
    <property type="term" value="C:cytoplasm"/>
    <property type="evidence" value="ECO:0007669"/>
    <property type="project" value="UniProtKB-ARBA"/>
</dbReference>
<organism evidence="4 5">
    <name type="scientific">Trypanosoma conorhini</name>
    <dbReference type="NCBI Taxonomy" id="83891"/>
    <lineage>
        <taxon>Eukaryota</taxon>
        <taxon>Discoba</taxon>
        <taxon>Euglenozoa</taxon>
        <taxon>Kinetoplastea</taxon>
        <taxon>Metakinetoplastina</taxon>
        <taxon>Trypanosomatida</taxon>
        <taxon>Trypanosomatidae</taxon>
        <taxon>Trypanosoma</taxon>
    </lineage>
</organism>
<keyword evidence="1" id="KW-0343">GTPase activation</keyword>
<dbReference type="Pfam" id="PF12068">
    <property type="entry name" value="PH_RBD"/>
    <property type="match status" value="1"/>
</dbReference>
<feature type="compositionally biased region" description="Polar residues" evidence="2">
    <location>
        <begin position="69"/>
        <end position="79"/>
    </location>
</feature>
<dbReference type="OrthoDB" id="10264062at2759"/>
<dbReference type="AlphaFoldDB" id="A0A422Q8Y6"/>
<evidence type="ECO:0000313" key="4">
    <source>
        <dbReference type="EMBL" id="RNF26433.1"/>
    </source>
</evidence>
<keyword evidence="5" id="KW-1185">Reference proteome</keyword>
<evidence type="ECO:0000259" key="3">
    <source>
        <dbReference type="PROSITE" id="PS50086"/>
    </source>
</evidence>
<evidence type="ECO:0000256" key="2">
    <source>
        <dbReference type="SAM" id="MobiDB-lite"/>
    </source>
</evidence>
<dbReference type="PROSITE" id="PS50086">
    <property type="entry name" value="TBC_RABGAP"/>
    <property type="match status" value="1"/>
</dbReference>
<dbReference type="EMBL" id="MKKU01000042">
    <property type="protein sequence ID" value="RNF26433.1"/>
    <property type="molecule type" value="Genomic_DNA"/>
</dbReference>
<dbReference type="RefSeq" id="XP_029231639.1">
    <property type="nucleotide sequence ID" value="XM_029368212.1"/>
</dbReference>
<feature type="region of interest" description="Disordered" evidence="2">
    <location>
        <begin position="291"/>
        <end position="310"/>
    </location>
</feature>
<evidence type="ECO:0000313" key="5">
    <source>
        <dbReference type="Proteomes" id="UP000284403"/>
    </source>
</evidence>
<sequence>MGPIARALALELLEHSTPQQFLLVKDGVTVKCDHDRSGARHVGQIIILRKEEYQAESVENAVADDTEESVPSPSSLFSEETTRDKASSIAKPRGCGEYFLLWVPYSFIDFQAQNAGRLSSSGSAGAKAPAMEALEWRYIMCVAVNNIAKVRRRTQSDGTRTVELCFLDGATGHPLIFMNGGVTRFLDVLRGISPLRQSSVTADDFLVYAADDAETAATDGLGNATATRGGGAGLHSDKRRSSNGRLAGRSPRPNDVENVLYENHERSLLSRLAATVATKIDKVRSQRSLNLAQQRGKGMPTCPTTPSLSHADESLSEERFEFVEEVIPVESQTPRIPAPIDRAMGPPLTAEVWNSCFTGEERRVDRGRYAKALAIAHAGGIEKEIRMEVWCFMLHVYPDLFESTEAQRESVRERYKAMYEQLKQQWESILPEQEANFSAFRGMRAAIEKDVVRTDRSHESYLDADGAKQRMLYNVLMTHGMLNFDLGYCQGMSDVLSPIALLAETEEEAFMCFSRFLTEHCKGNFCKNVKAGMEQQLEELQLLVRVFVPRLYNHLVKQNSEEMQCCFRWRLMLFKREFSIDDIMLLWDVILSCPYTTGFELFVTAALLKALSPQILEQHLTHDELLQFTNSIAGKLDVRHLILLAQDFYDGVAKCALAMERHETAVGNYRPTLKEIISLLRLAEMEDPRAVAECAFE</sequence>
<feature type="region of interest" description="Disordered" evidence="2">
    <location>
        <begin position="60"/>
        <end position="83"/>
    </location>
</feature>